<organism evidence="8 9">
    <name type="scientific">Hordeum vulgare subsp. vulgare</name>
    <name type="common">Domesticated barley</name>
    <dbReference type="NCBI Taxonomy" id="112509"/>
    <lineage>
        <taxon>Eukaryota</taxon>
        <taxon>Viridiplantae</taxon>
        <taxon>Streptophyta</taxon>
        <taxon>Embryophyta</taxon>
        <taxon>Tracheophyta</taxon>
        <taxon>Spermatophyta</taxon>
        <taxon>Magnoliopsida</taxon>
        <taxon>Liliopsida</taxon>
        <taxon>Poales</taxon>
        <taxon>Poaceae</taxon>
        <taxon>BOP clade</taxon>
        <taxon>Pooideae</taxon>
        <taxon>Triticodae</taxon>
        <taxon>Triticeae</taxon>
        <taxon>Hordeinae</taxon>
        <taxon>Hordeum</taxon>
    </lineage>
</organism>
<dbReference type="Pfam" id="PF12661">
    <property type="entry name" value="hEGF"/>
    <property type="match status" value="1"/>
</dbReference>
<sequence>MAQITISAVAIAAAALILVPMFTFISRGSVAAAGDPSPVLPPMGMPGCVTFCGEVEVPYPFGIGADASCYLPGFNLTCENNVGSSPRLLLDDGTIQVFNIFNLDSGGYMNVKRNGDVKIDVDAHGNGKGTFSKGLRLHGPYMLLTMSSLRSQLILTGCNVEATVKSGNVTVASCTSLCDDTADYEISVIDRCSGGSTGCCCANIISPYYHDDGRSQVYSTSNTAYDVLLRRLGSWNRDRFPVRVFVAQRGWFDNTSVSNDMLQTGRPPSKETMEVPIWLTWEIVGHPNSSTICKSNHSEPINGTRRGGYTCVCKVGYRGNPYLTDGCKDIDECEWPLENTPKCYGQCINTEGSFTCRCPPGTTGDFTIPGGCVNTTIAMADSCMRWCGDVEVPYPFGIGPSNCYSAGFGLVCDKTNDSPLLLLDNGQYQVVNISLLNSTMRVIRTNNLSPHVMLSPSLATEFWDAFPSFLGEEVPYSLSTSNELVLTGCNAHATLVGHNNPAIISGCASFCYYNDTGGVWGQGLSRNGIHGGNSGVGSKYCDGIGCCKARISEAMDGMPKKLDFRWINTNSQIRLPVYAFVAEEGWFDPLGVTGKLMRELDFPKNQTLADAIKVPVLLQWEVLLPHNGSSSGNVSSHPDCEGGDQAAPRDQICKSNHSQCKRGNRGYTCQCKKDYEGNPYVARGCKDVRSKYVRGKGLDEV</sequence>
<evidence type="ECO:0000259" key="7">
    <source>
        <dbReference type="PROSITE" id="PS50026"/>
    </source>
</evidence>
<dbReference type="InterPro" id="IPR000152">
    <property type="entry name" value="EGF-type_Asp/Asn_hydroxyl_site"/>
</dbReference>
<evidence type="ECO:0000256" key="4">
    <source>
        <dbReference type="ARBA" id="ARBA00022737"/>
    </source>
</evidence>
<feature type="domain" description="EGF-like" evidence="7">
    <location>
        <begin position="329"/>
        <end position="368"/>
    </location>
</feature>
<evidence type="ECO:0000256" key="2">
    <source>
        <dbReference type="ARBA" id="ARBA00022536"/>
    </source>
</evidence>
<dbReference type="PROSITE" id="PS01187">
    <property type="entry name" value="EGF_CA"/>
    <property type="match status" value="1"/>
</dbReference>
<evidence type="ECO:0000256" key="3">
    <source>
        <dbReference type="ARBA" id="ARBA00022729"/>
    </source>
</evidence>
<keyword evidence="9" id="KW-1185">Reference proteome</keyword>
<evidence type="ECO:0000313" key="9">
    <source>
        <dbReference type="Proteomes" id="UP000011116"/>
    </source>
</evidence>
<reference evidence="8" key="2">
    <citation type="submission" date="2020-10" db="EMBL/GenBank/DDBJ databases">
        <authorList>
            <person name="Scholz U."/>
            <person name="Mascher M."/>
            <person name="Fiebig A."/>
        </authorList>
    </citation>
    <scope>NUCLEOTIDE SEQUENCE [LARGE SCALE GENOMIC DNA]</scope>
    <source>
        <strain evidence="8">cv. Morex</strain>
    </source>
</reference>
<dbReference type="SUPFAM" id="SSF57196">
    <property type="entry name" value="EGF/Laminin"/>
    <property type="match status" value="1"/>
</dbReference>
<keyword evidence="4" id="KW-0677">Repeat</keyword>
<name>A0A8I6YPT7_HORVV</name>
<comment type="subcellular location">
    <subcellularLocation>
        <location evidence="1">Membrane</location>
        <topology evidence="1">Single-pass membrane protein</topology>
    </subcellularLocation>
</comment>
<dbReference type="GeneID" id="123403249"/>
<dbReference type="Gramene" id="HORVU.MOREX.r2.6HG0457200.1">
    <property type="protein sequence ID" value="HORVU.MOREX.r2.6HG0457200.1"/>
    <property type="gene ID" value="HORVU.MOREX.r2.6HG0457200"/>
</dbReference>
<dbReference type="GO" id="GO:0016020">
    <property type="term" value="C:membrane"/>
    <property type="evidence" value="ECO:0007669"/>
    <property type="project" value="UniProtKB-SubCell"/>
</dbReference>
<dbReference type="InterPro" id="IPR018097">
    <property type="entry name" value="EGF_Ca-bd_CS"/>
</dbReference>
<proteinExistence type="predicted"/>
<dbReference type="EnsemblPlants" id="HORVU.MOREX.r3.6HG0550190.1">
    <property type="protein sequence ID" value="HORVU.MOREX.r3.6HG0550190.1"/>
    <property type="gene ID" value="HORVU.MOREX.r3.6HG0550190"/>
</dbReference>
<dbReference type="CDD" id="cd00054">
    <property type="entry name" value="EGF_CA"/>
    <property type="match status" value="1"/>
</dbReference>
<dbReference type="Gene3D" id="2.10.25.10">
    <property type="entry name" value="Laminin"/>
    <property type="match status" value="1"/>
</dbReference>
<dbReference type="Proteomes" id="UP000011116">
    <property type="component" value="Chromosome 6H"/>
</dbReference>
<reference evidence="8" key="3">
    <citation type="submission" date="2022-01" db="UniProtKB">
        <authorList>
            <consortium name="EnsemblPlants"/>
        </authorList>
    </citation>
    <scope>IDENTIFICATION</scope>
    <source>
        <strain evidence="8">subsp. vulgare</strain>
    </source>
</reference>
<dbReference type="FunFam" id="2.10.25.10:FF:000038">
    <property type="entry name" value="Fibrillin 2"/>
    <property type="match status" value="1"/>
</dbReference>
<dbReference type="PANTHER" id="PTHR33491">
    <property type="entry name" value="OSJNBA0016N04.9 PROTEIN"/>
    <property type="match status" value="1"/>
</dbReference>
<dbReference type="Pfam" id="PF13947">
    <property type="entry name" value="GUB_WAK_bind"/>
    <property type="match status" value="2"/>
</dbReference>
<reference evidence="9" key="1">
    <citation type="journal article" date="2012" name="Nature">
        <title>A physical, genetic and functional sequence assembly of the barley genome.</title>
        <authorList>
            <consortium name="The International Barley Genome Sequencing Consortium"/>
            <person name="Mayer K.F."/>
            <person name="Waugh R."/>
            <person name="Brown J.W."/>
            <person name="Schulman A."/>
            <person name="Langridge P."/>
            <person name="Platzer M."/>
            <person name="Fincher G.B."/>
            <person name="Muehlbauer G.J."/>
            <person name="Sato K."/>
            <person name="Close T.J."/>
            <person name="Wise R.P."/>
            <person name="Stein N."/>
        </authorList>
    </citation>
    <scope>NUCLEOTIDE SEQUENCE [LARGE SCALE GENOMIC DNA]</scope>
    <source>
        <strain evidence="9">cv. Morex</strain>
    </source>
</reference>
<protein>
    <recommendedName>
        <fullName evidence="7">EGF-like domain-containing protein</fullName>
    </recommendedName>
</protein>
<evidence type="ECO:0000256" key="5">
    <source>
        <dbReference type="ARBA" id="ARBA00023157"/>
    </source>
</evidence>
<keyword evidence="5" id="KW-1015">Disulfide bond</keyword>
<evidence type="ECO:0000256" key="6">
    <source>
        <dbReference type="PROSITE-ProRule" id="PRU00076"/>
    </source>
</evidence>
<dbReference type="Gramene" id="HORVU.MOREX.r3.6HG0550190.1">
    <property type="protein sequence ID" value="HORVU.MOREX.r3.6HG0550190.1"/>
    <property type="gene ID" value="HORVU.MOREX.r3.6HG0550190"/>
</dbReference>
<keyword evidence="2 6" id="KW-0245">EGF-like domain</keyword>
<dbReference type="RefSeq" id="XP_044953126.1">
    <property type="nucleotide sequence ID" value="XM_045097191.1"/>
</dbReference>
<gene>
    <name evidence="8" type="primary">LOC123403249</name>
</gene>
<dbReference type="AlphaFoldDB" id="A0A8I6YPT7"/>
<dbReference type="Pfam" id="PF07645">
    <property type="entry name" value="EGF_CA"/>
    <property type="match status" value="1"/>
</dbReference>
<dbReference type="PROSITE" id="PS00010">
    <property type="entry name" value="ASX_HYDROXYL"/>
    <property type="match status" value="1"/>
</dbReference>
<dbReference type="GO" id="GO:0005509">
    <property type="term" value="F:calcium ion binding"/>
    <property type="evidence" value="ECO:0007669"/>
    <property type="project" value="InterPro"/>
</dbReference>
<evidence type="ECO:0000256" key="1">
    <source>
        <dbReference type="ARBA" id="ARBA00004167"/>
    </source>
</evidence>
<keyword evidence="3" id="KW-0732">Signal</keyword>
<accession>A0A8I6YPT7</accession>
<comment type="caution">
    <text evidence="6">Lacks conserved residue(s) required for the propagation of feature annotation.</text>
</comment>
<evidence type="ECO:0000313" key="8">
    <source>
        <dbReference type="EnsemblPlants" id="HORVU.MOREX.r3.6HG0550190.1"/>
    </source>
</evidence>
<dbReference type="SMART" id="SM00181">
    <property type="entry name" value="EGF"/>
    <property type="match status" value="3"/>
</dbReference>
<dbReference type="InterPro" id="IPR000742">
    <property type="entry name" value="EGF"/>
</dbReference>
<dbReference type="InterPro" id="IPR025287">
    <property type="entry name" value="WAK_GUB"/>
</dbReference>
<dbReference type="InterPro" id="IPR049883">
    <property type="entry name" value="NOTCH1_EGF-like"/>
</dbReference>
<dbReference type="InterPro" id="IPR001881">
    <property type="entry name" value="EGF-like_Ca-bd_dom"/>
</dbReference>
<dbReference type="PROSITE" id="PS50026">
    <property type="entry name" value="EGF_3"/>
    <property type="match status" value="1"/>
</dbReference>
<dbReference type="SMART" id="SM00179">
    <property type="entry name" value="EGF_CA"/>
    <property type="match status" value="1"/>
</dbReference>
<dbReference type="InterPro" id="IPR013032">
    <property type="entry name" value="EGF-like_CS"/>
</dbReference>
<dbReference type="GO" id="GO:0030247">
    <property type="term" value="F:polysaccharide binding"/>
    <property type="evidence" value="ECO:0007669"/>
    <property type="project" value="InterPro"/>
</dbReference>